<protein>
    <submittedName>
        <fullName evidence="1">Uncharacterized protein</fullName>
    </submittedName>
</protein>
<comment type="caution">
    <text evidence="1">The sequence shown here is derived from an EMBL/GenBank/DDBJ whole genome shotgun (WGS) entry which is preliminary data.</text>
</comment>
<evidence type="ECO:0000313" key="1">
    <source>
        <dbReference type="EMBL" id="EMI24711.1"/>
    </source>
</evidence>
<evidence type="ECO:0000313" key="2">
    <source>
        <dbReference type="Proteomes" id="UP000011996"/>
    </source>
</evidence>
<sequence length="41" mass="4679">MDGFVIVHRLIGWEETNVQRNIAWMKLGNEADRATASCCEN</sequence>
<proteinExistence type="predicted"/>
<organism evidence="1 2">
    <name type="scientific">Rhodopirellula europaea SH398</name>
    <dbReference type="NCBI Taxonomy" id="1263868"/>
    <lineage>
        <taxon>Bacteria</taxon>
        <taxon>Pseudomonadati</taxon>
        <taxon>Planctomycetota</taxon>
        <taxon>Planctomycetia</taxon>
        <taxon>Pirellulales</taxon>
        <taxon>Pirellulaceae</taxon>
        <taxon>Rhodopirellula</taxon>
    </lineage>
</organism>
<dbReference type="EMBL" id="ANOF01000151">
    <property type="protein sequence ID" value="EMI24711.1"/>
    <property type="molecule type" value="Genomic_DNA"/>
</dbReference>
<name>M5RZR4_9BACT</name>
<dbReference type="AlphaFoldDB" id="M5RZR4"/>
<reference evidence="1 2" key="1">
    <citation type="journal article" date="2013" name="Mar. Genomics">
        <title>Expression of sulfatases in Rhodopirellula baltica and the diversity of sulfatases in the genus Rhodopirellula.</title>
        <authorList>
            <person name="Wegner C.E."/>
            <person name="Richter-Heitmann T."/>
            <person name="Klindworth A."/>
            <person name="Klockow C."/>
            <person name="Richter M."/>
            <person name="Achstetter T."/>
            <person name="Glockner F.O."/>
            <person name="Harder J."/>
        </authorList>
    </citation>
    <scope>NUCLEOTIDE SEQUENCE [LARGE SCALE GENOMIC DNA]</scope>
    <source>
        <strain evidence="1 2">SH398</strain>
    </source>
</reference>
<accession>M5RZR4</accession>
<dbReference type="Proteomes" id="UP000011996">
    <property type="component" value="Unassembled WGS sequence"/>
</dbReference>
<gene>
    <name evidence="1" type="ORF">RESH_04692</name>
</gene>
<dbReference type="PATRIC" id="fig|1263868.3.peg.5087"/>